<keyword evidence="2" id="KW-1185">Reference proteome</keyword>
<protein>
    <recommendedName>
        <fullName evidence="3">MarR family transcriptional regulator</fullName>
    </recommendedName>
</protein>
<name>A0ABP7RH51_9SPHN</name>
<accession>A0ABP7RH51</accession>
<evidence type="ECO:0008006" key="3">
    <source>
        <dbReference type="Google" id="ProtNLM"/>
    </source>
</evidence>
<evidence type="ECO:0000313" key="2">
    <source>
        <dbReference type="Proteomes" id="UP001501310"/>
    </source>
</evidence>
<organism evidence="1 2">
    <name type="scientific">Sphingomonas humi</name>
    <dbReference type="NCBI Taxonomy" id="335630"/>
    <lineage>
        <taxon>Bacteria</taxon>
        <taxon>Pseudomonadati</taxon>
        <taxon>Pseudomonadota</taxon>
        <taxon>Alphaproteobacteria</taxon>
        <taxon>Sphingomonadales</taxon>
        <taxon>Sphingomonadaceae</taxon>
        <taxon>Sphingomonas</taxon>
    </lineage>
</organism>
<evidence type="ECO:0000313" key="1">
    <source>
        <dbReference type="EMBL" id="GAA3997433.1"/>
    </source>
</evidence>
<proteinExistence type="predicted"/>
<reference evidence="2" key="1">
    <citation type="journal article" date="2019" name="Int. J. Syst. Evol. Microbiol.">
        <title>The Global Catalogue of Microorganisms (GCM) 10K type strain sequencing project: providing services to taxonomists for standard genome sequencing and annotation.</title>
        <authorList>
            <consortium name="The Broad Institute Genomics Platform"/>
            <consortium name="The Broad Institute Genome Sequencing Center for Infectious Disease"/>
            <person name="Wu L."/>
            <person name="Ma J."/>
        </authorList>
    </citation>
    <scope>NUCLEOTIDE SEQUENCE [LARGE SCALE GENOMIC DNA]</scope>
    <source>
        <strain evidence="2">JCM 16603</strain>
    </source>
</reference>
<dbReference type="SUPFAM" id="SSF46785">
    <property type="entry name" value="Winged helix' DNA-binding domain"/>
    <property type="match status" value="1"/>
</dbReference>
<gene>
    <name evidence="1" type="ORF">GCM10022211_03500</name>
</gene>
<dbReference type="Proteomes" id="UP001501310">
    <property type="component" value="Unassembled WGS sequence"/>
</dbReference>
<dbReference type="EMBL" id="BAAAZD010000001">
    <property type="protein sequence ID" value="GAA3997433.1"/>
    <property type="molecule type" value="Genomic_DNA"/>
</dbReference>
<dbReference type="InterPro" id="IPR036388">
    <property type="entry name" value="WH-like_DNA-bd_sf"/>
</dbReference>
<dbReference type="RefSeq" id="WP_344708438.1">
    <property type="nucleotide sequence ID" value="NZ_BAAAZD010000001.1"/>
</dbReference>
<comment type="caution">
    <text evidence="1">The sequence shown here is derived from an EMBL/GenBank/DDBJ whole genome shotgun (WGS) entry which is preliminary data.</text>
</comment>
<dbReference type="Gene3D" id="1.10.10.10">
    <property type="entry name" value="Winged helix-like DNA-binding domain superfamily/Winged helix DNA-binding domain"/>
    <property type="match status" value="1"/>
</dbReference>
<sequence length="176" mass="19697">MLSRQDRFDLADGVSATPLGDDCIEIRLTLRLDDIARGDEGRRRDPPTAAPTTGELVQLADRIFEARRARYRLLDRSLFGEPAWDMLLALYCLPHRGEVLTVTSLTHAAEASGSTGLRWQALLVREELIERVADSADGRRQLIRLTAKGRAVMESYLTRLYRATPAGLPDAPVDRR</sequence>
<dbReference type="InterPro" id="IPR036390">
    <property type="entry name" value="WH_DNA-bd_sf"/>
</dbReference>